<feature type="compositionally biased region" description="Low complexity" evidence="1">
    <location>
        <begin position="67"/>
        <end position="84"/>
    </location>
</feature>
<dbReference type="PANTHER" id="PTHR42084">
    <property type="entry name" value="YALI0E26631P"/>
    <property type="match status" value="1"/>
</dbReference>
<dbReference type="EMBL" id="DS028097">
    <property type="protein sequence ID" value="KMP08201.1"/>
    <property type="molecule type" value="Genomic_DNA"/>
</dbReference>
<gene>
    <name evidence="2" type="ORF">CIRG_07882</name>
</gene>
<dbReference type="Proteomes" id="UP000054565">
    <property type="component" value="Unassembled WGS sequence"/>
</dbReference>
<reference evidence="3" key="1">
    <citation type="journal article" date="2010" name="Genome Res.">
        <title>Population genomic sequencing of Coccidioides fungi reveals recent hybridization and transposon control.</title>
        <authorList>
            <person name="Neafsey D.E."/>
            <person name="Barker B.M."/>
            <person name="Sharpton T.J."/>
            <person name="Stajich J.E."/>
            <person name="Park D.J."/>
            <person name="Whiston E."/>
            <person name="Hung C.-Y."/>
            <person name="McMahan C."/>
            <person name="White J."/>
            <person name="Sykes S."/>
            <person name="Heiman D."/>
            <person name="Young S."/>
            <person name="Zeng Q."/>
            <person name="Abouelleil A."/>
            <person name="Aftuck L."/>
            <person name="Bessette D."/>
            <person name="Brown A."/>
            <person name="FitzGerald M."/>
            <person name="Lui A."/>
            <person name="Macdonald J.P."/>
            <person name="Priest M."/>
            <person name="Orbach M.J."/>
            <person name="Galgiani J.N."/>
            <person name="Kirkland T.N."/>
            <person name="Cole G.T."/>
            <person name="Birren B.W."/>
            <person name="Henn M.R."/>
            <person name="Taylor J.W."/>
            <person name="Rounsley S.D."/>
        </authorList>
    </citation>
    <scope>NUCLEOTIDE SEQUENCE [LARGE SCALE GENOMIC DNA]</scope>
    <source>
        <strain evidence="3">RMSCC 2394</strain>
    </source>
</reference>
<feature type="region of interest" description="Disordered" evidence="1">
    <location>
        <begin position="19"/>
        <end position="49"/>
    </location>
</feature>
<organism evidence="2 3">
    <name type="scientific">Coccidioides immitis RMSCC 2394</name>
    <dbReference type="NCBI Taxonomy" id="404692"/>
    <lineage>
        <taxon>Eukaryota</taxon>
        <taxon>Fungi</taxon>
        <taxon>Dikarya</taxon>
        <taxon>Ascomycota</taxon>
        <taxon>Pezizomycotina</taxon>
        <taxon>Eurotiomycetes</taxon>
        <taxon>Eurotiomycetidae</taxon>
        <taxon>Onygenales</taxon>
        <taxon>Onygenaceae</taxon>
        <taxon>Coccidioides</taxon>
    </lineage>
</organism>
<dbReference type="OrthoDB" id="5420391at2759"/>
<protein>
    <recommendedName>
        <fullName evidence="4">Serine/threonine-protein kinase ppk6</fullName>
    </recommendedName>
</protein>
<sequence>MTQFCCRPVCSQAQLNLQQQSGPREKYEVDKSTTSILTSNPSSRNHHKSRMSADLFAAFGNPKTLDNSVKVSSNSNSGSSSSGNRPKTWNSIVDAAGNSTLIDFSSEPHLSPFSQAIQDTSVSGAGSNEVLFDASTEIASNEATEDEWGEFESAKSEFTNDEPVQRFEDSIKPTEFIIHHGAQDKLSIPASKPRQIPLLDLLSTEDSNPPPQIPHRAPLALDCNVHDRYPIKQEQGDSEPTTAWLDFGEEDDWGEFTDGIDVGNKQEDLPRMLETATLPMQQVQSPSAPRSGVPKTKASVPFRTVARSPKMVRPTNIPPPSILLRLFPSLLEKLRVKATNYTIHAKRKAGPLPDTGPAEEITYSLKVMVHIIAGRSLRWKRDSILSQSIRIGPASGRPGGMKLSSVNKSENVREEKEAVEVLDIWKKCNGLLNSAASAGGKSPVQFVAGNLQVRTATTQEGALKAPHACALCGLRREERVSKIDENVDDIFEEWWTEHWGHSDCKRFWEANSMNLDQR</sequence>
<name>A0A0J6YHP0_COCIT</name>
<evidence type="ECO:0000256" key="1">
    <source>
        <dbReference type="SAM" id="MobiDB-lite"/>
    </source>
</evidence>
<proteinExistence type="predicted"/>
<accession>A0A0J6YHP0</accession>
<evidence type="ECO:0008006" key="4">
    <source>
        <dbReference type="Google" id="ProtNLM"/>
    </source>
</evidence>
<feature type="region of interest" description="Disordered" evidence="1">
    <location>
        <begin position="67"/>
        <end position="91"/>
    </location>
</feature>
<dbReference type="AlphaFoldDB" id="A0A0J6YHP0"/>
<evidence type="ECO:0000313" key="3">
    <source>
        <dbReference type="Proteomes" id="UP000054565"/>
    </source>
</evidence>
<evidence type="ECO:0000313" key="2">
    <source>
        <dbReference type="EMBL" id="KMP08201.1"/>
    </source>
</evidence>
<feature type="compositionally biased region" description="Polar residues" evidence="1">
    <location>
        <begin position="32"/>
        <end position="43"/>
    </location>
</feature>
<dbReference type="PANTHER" id="PTHR42084:SF1">
    <property type="entry name" value="SERINE_THREONINE-PROTEIN KINASE PPK6"/>
    <property type="match status" value="1"/>
</dbReference>
<dbReference type="STRING" id="404692.A0A0J6YHP0"/>